<sequence>MASNVRSSLLYQLLIHAHRIYSMVFFFVLIFLYFYKGSILPYQYHVRVLELLIILAFAPIEAIRLSWGE</sequence>
<dbReference type="InterPro" id="IPR019184">
    <property type="entry name" value="Uncharacterised_TM-17"/>
</dbReference>
<comment type="caution">
    <text evidence="6">The sequence shown here is derived from an EMBL/GenBank/DDBJ whole genome shotgun (WGS) entry which is preliminary data.</text>
</comment>
<name>A0A368G2X9_ANCCA</name>
<evidence type="ECO:0000256" key="3">
    <source>
        <dbReference type="ARBA" id="ARBA00022989"/>
    </source>
</evidence>
<dbReference type="GO" id="GO:0035869">
    <property type="term" value="C:ciliary transition zone"/>
    <property type="evidence" value="ECO:0007669"/>
    <property type="project" value="TreeGrafter"/>
</dbReference>
<dbReference type="OrthoDB" id="262535at2759"/>
<dbReference type="GO" id="GO:1905515">
    <property type="term" value="P:non-motile cilium assembly"/>
    <property type="evidence" value="ECO:0007669"/>
    <property type="project" value="TreeGrafter"/>
</dbReference>
<keyword evidence="3 5" id="KW-1133">Transmembrane helix</keyword>
<dbReference type="EMBL" id="JOJR01000380">
    <property type="protein sequence ID" value="RCN38722.1"/>
    <property type="molecule type" value="Genomic_DNA"/>
</dbReference>
<organism evidence="6 7">
    <name type="scientific">Ancylostoma caninum</name>
    <name type="common">Dog hookworm</name>
    <dbReference type="NCBI Taxonomy" id="29170"/>
    <lineage>
        <taxon>Eukaryota</taxon>
        <taxon>Metazoa</taxon>
        <taxon>Ecdysozoa</taxon>
        <taxon>Nematoda</taxon>
        <taxon>Chromadorea</taxon>
        <taxon>Rhabditida</taxon>
        <taxon>Rhabditina</taxon>
        <taxon>Rhabditomorpha</taxon>
        <taxon>Strongyloidea</taxon>
        <taxon>Ancylostomatidae</taxon>
        <taxon>Ancylostomatinae</taxon>
        <taxon>Ancylostoma</taxon>
    </lineage>
</organism>
<feature type="transmembrane region" description="Helical" evidence="5">
    <location>
        <begin position="48"/>
        <end position="67"/>
    </location>
</feature>
<accession>A0A368G2X9</accession>
<protein>
    <submittedName>
        <fullName evidence="6">Uncharacterized protein</fullName>
    </submittedName>
</protein>
<evidence type="ECO:0000256" key="4">
    <source>
        <dbReference type="ARBA" id="ARBA00023136"/>
    </source>
</evidence>
<dbReference type="PANTHER" id="PTHR13531:SF0">
    <property type="entry name" value="GEO07735P1-RELATED"/>
    <property type="match status" value="1"/>
</dbReference>
<evidence type="ECO:0000256" key="2">
    <source>
        <dbReference type="ARBA" id="ARBA00022692"/>
    </source>
</evidence>
<evidence type="ECO:0000313" key="7">
    <source>
        <dbReference type="Proteomes" id="UP000252519"/>
    </source>
</evidence>
<keyword evidence="2 5" id="KW-0812">Transmembrane</keyword>
<dbReference type="PANTHER" id="PTHR13531">
    <property type="entry name" value="GEO07735P1-RELATED-RELATED"/>
    <property type="match status" value="1"/>
</dbReference>
<keyword evidence="4 5" id="KW-0472">Membrane</keyword>
<dbReference type="STRING" id="29170.A0A368G2X9"/>
<dbReference type="GO" id="GO:0016020">
    <property type="term" value="C:membrane"/>
    <property type="evidence" value="ECO:0007669"/>
    <property type="project" value="UniProtKB-SubCell"/>
</dbReference>
<proteinExistence type="predicted"/>
<dbReference type="Pfam" id="PF09799">
    <property type="entry name" value="Transmemb_17"/>
    <property type="match status" value="1"/>
</dbReference>
<evidence type="ECO:0000256" key="1">
    <source>
        <dbReference type="ARBA" id="ARBA00004141"/>
    </source>
</evidence>
<feature type="transmembrane region" description="Helical" evidence="5">
    <location>
        <begin position="20"/>
        <end position="36"/>
    </location>
</feature>
<dbReference type="Proteomes" id="UP000252519">
    <property type="component" value="Unassembled WGS sequence"/>
</dbReference>
<reference evidence="6 7" key="1">
    <citation type="submission" date="2014-10" db="EMBL/GenBank/DDBJ databases">
        <title>Draft genome of the hookworm Ancylostoma caninum.</title>
        <authorList>
            <person name="Mitreva M."/>
        </authorList>
    </citation>
    <scope>NUCLEOTIDE SEQUENCE [LARGE SCALE GENOMIC DNA]</scope>
    <source>
        <strain evidence="6 7">Baltimore</strain>
    </source>
</reference>
<evidence type="ECO:0000313" key="6">
    <source>
        <dbReference type="EMBL" id="RCN38722.1"/>
    </source>
</evidence>
<dbReference type="AlphaFoldDB" id="A0A368G2X9"/>
<comment type="subcellular location">
    <subcellularLocation>
        <location evidence="1">Membrane</location>
        <topology evidence="1">Multi-pass membrane protein</topology>
    </subcellularLocation>
</comment>
<evidence type="ECO:0000256" key="5">
    <source>
        <dbReference type="SAM" id="Phobius"/>
    </source>
</evidence>
<gene>
    <name evidence="6" type="ORF">ANCCAN_15372</name>
</gene>
<keyword evidence="7" id="KW-1185">Reference proteome</keyword>